<organism evidence="2">
    <name type="scientific">Aphanomyces invadans</name>
    <dbReference type="NCBI Taxonomy" id="157072"/>
    <lineage>
        <taxon>Eukaryota</taxon>
        <taxon>Sar</taxon>
        <taxon>Stramenopiles</taxon>
        <taxon>Oomycota</taxon>
        <taxon>Saprolegniomycetes</taxon>
        <taxon>Saprolegniales</taxon>
        <taxon>Verrucalvaceae</taxon>
        <taxon>Aphanomyces</taxon>
    </lineage>
</organism>
<protein>
    <submittedName>
        <fullName evidence="2">Uncharacterized protein</fullName>
    </submittedName>
</protein>
<dbReference type="VEuPathDB" id="FungiDB:H310_11398"/>
<evidence type="ECO:0000313" key="2">
    <source>
        <dbReference type="EMBL" id="ETV95129.1"/>
    </source>
</evidence>
<dbReference type="OrthoDB" id="79215at2759"/>
<dbReference type="GeneID" id="20088448"/>
<reference evidence="2" key="1">
    <citation type="submission" date="2013-12" db="EMBL/GenBank/DDBJ databases">
        <title>The Genome Sequence of Aphanomyces invadans NJM9701.</title>
        <authorList>
            <consortium name="The Broad Institute Genomics Platform"/>
            <person name="Russ C."/>
            <person name="Tyler B."/>
            <person name="van West P."/>
            <person name="Dieguez-Uribeondo J."/>
            <person name="Young S.K."/>
            <person name="Zeng Q."/>
            <person name="Gargeya S."/>
            <person name="Fitzgerald M."/>
            <person name="Abouelleil A."/>
            <person name="Alvarado L."/>
            <person name="Chapman S.B."/>
            <person name="Gainer-Dewar J."/>
            <person name="Goldberg J."/>
            <person name="Griggs A."/>
            <person name="Gujja S."/>
            <person name="Hansen M."/>
            <person name="Howarth C."/>
            <person name="Imamovic A."/>
            <person name="Ireland A."/>
            <person name="Larimer J."/>
            <person name="McCowan C."/>
            <person name="Murphy C."/>
            <person name="Pearson M."/>
            <person name="Poon T.W."/>
            <person name="Priest M."/>
            <person name="Roberts A."/>
            <person name="Saif S."/>
            <person name="Shea T."/>
            <person name="Sykes S."/>
            <person name="Wortman J."/>
            <person name="Nusbaum C."/>
            <person name="Birren B."/>
        </authorList>
    </citation>
    <scope>NUCLEOTIDE SEQUENCE [LARGE SCALE GENOMIC DNA]</scope>
    <source>
        <strain evidence="2">NJM9701</strain>
    </source>
</reference>
<evidence type="ECO:0000256" key="1">
    <source>
        <dbReference type="SAM" id="Coils"/>
    </source>
</evidence>
<dbReference type="RefSeq" id="XP_008876302.1">
    <property type="nucleotide sequence ID" value="XM_008878080.1"/>
</dbReference>
<gene>
    <name evidence="2" type="ORF">H310_11398</name>
</gene>
<proteinExistence type="predicted"/>
<sequence length="302" mass="34587">MASFKQLFSAAPVNSVDQLFTRPRVAFYSFIAFGPGTMLWIYLHNLKVEMENDNEASKMIAMMRAQEEVLEEERKEVAILSQMQKVQANLQALHSRLRSLEETVTGKSALEPLADILPVSTDTESNEDASAPADSTDDSSFLATIKSTAYQWWKDEDMQEKMDAWYKYLWEDDEIDNLFNLDAWKVKLLAWWNGEEPPIKLHANTLLQTVEQWANVDGSLSWLRNKDVVHAKLEEIARAAHDERRSAQEMDAAAKKEEEIKRQRKIQAKLEKLNQGQSGIEARTNVVNTAQIQKDFTSYGKN</sequence>
<keyword evidence="1" id="KW-0175">Coiled coil</keyword>
<dbReference type="eggNOG" id="ENOG502S45C">
    <property type="taxonomic scope" value="Eukaryota"/>
</dbReference>
<dbReference type="EMBL" id="KI913982">
    <property type="protein sequence ID" value="ETV95129.1"/>
    <property type="molecule type" value="Genomic_DNA"/>
</dbReference>
<accession>A0A024TMA2</accession>
<name>A0A024TMA2_9STRA</name>
<feature type="coiled-coil region" evidence="1">
    <location>
        <begin position="63"/>
        <end position="103"/>
    </location>
</feature>
<dbReference type="AlphaFoldDB" id="A0A024TMA2"/>